<dbReference type="Pfam" id="PF13304">
    <property type="entry name" value="AAA_21"/>
    <property type="match status" value="1"/>
</dbReference>
<name>A0A139SUB3_9GAMM</name>
<feature type="coiled-coil region" evidence="1">
    <location>
        <begin position="573"/>
        <end position="665"/>
    </location>
</feature>
<gene>
    <name evidence="3" type="ORF">AXE65_02535</name>
</gene>
<proteinExistence type="predicted"/>
<dbReference type="EMBL" id="LSZO01000152">
    <property type="protein sequence ID" value="KXU38177.1"/>
    <property type="molecule type" value="Genomic_DNA"/>
</dbReference>
<dbReference type="InterPro" id="IPR052018">
    <property type="entry name" value="PHP_domain"/>
</dbReference>
<evidence type="ECO:0000313" key="3">
    <source>
        <dbReference type="EMBL" id="KXU38177.1"/>
    </source>
</evidence>
<protein>
    <submittedName>
        <fullName evidence="3">Chromosome segregation protein SMC</fullName>
    </submittedName>
</protein>
<dbReference type="GO" id="GO:0035312">
    <property type="term" value="F:5'-3' DNA exonuclease activity"/>
    <property type="evidence" value="ECO:0007669"/>
    <property type="project" value="TreeGrafter"/>
</dbReference>
<organism evidence="3 4">
    <name type="scientific">Ventosimonas gracilis</name>
    <dbReference type="NCBI Taxonomy" id="1680762"/>
    <lineage>
        <taxon>Bacteria</taxon>
        <taxon>Pseudomonadati</taxon>
        <taxon>Pseudomonadota</taxon>
        <taxon>Gammaproteobacteria</taxon>
        <taxon>Pseudomonadales</taxon>
        <taxon>Ventosimonadaceae</taxon>
        <taxon>Ventosimonas</taxon>
    </lineage>
</organism>
<keyword evidence="4" id="KW-1185">Reference proteome</keyword>
<dbReference type="Gene3D" id="3.40.50.300">
    <property type="entry name" value="P-loop containing nucleotide triphosphate hydrolases"/>
    <property type="match status" value="2"/>
</dbReference>
<dbReference type="GO" id="GO:0005524">
    <property type="term" value="F:ATP binding"/>
    <property type="evidence" value="ECO:0007669"/>
    <property type="project" value="InterPro"/>
</dbReference>
<evidence type="ECO:0000313" key="4">
    <source>
        <dbReference type="Proteomes" id="UP000072660"/>
    </source>
</evidence>
<dbReference type="PANTHER" id="PTHR42924:SF3">
    <property type="entry name" value="POLYMERASE_HISTIDINOL PHOSPHATASE N-TERMINAL DOMAIN-CONTAINING PROTEIN"/>
    <property type="match status" value="1"/>
</dbReference>
<dbReference type="InterPro" id="IPR054787">
    <property type="entry name" value="TrlF_ATPase"/>
</dbReference>
<dbReference type="NCBIfam" id="NF045780">
    <property type="entry name" value="TrlF_fam_ATP"/>
    <property type="match status" value="1"/>
</dbReference>
<feature type="coiled-coil region" evidence="1">
    <location>
        <begin position="443"/>
        <end position="501"/>
    </location>
</feature>
<dbReference type="SUPFAM" id="SSF52540">
    <property type="entry name" value="P-loop containing nucleoside triphosphate hydrolases"/>
    <property type="match status" value="1"/>
</dbReference>
<keyword evidence="1" id="KW-0175">Coiled coil</keyword>
<dbReference type="AlphaFoldDB" id="A0A139SUB3"/>
<dbReference type="Proteomes" id="UP000072660">
    <property type="component" value="Unassembled WGS sequence"/>
</dbReference>
<accession>A0A139SUB3</accession>
<reference evidence="3 4" key="1">
    <citation type="submission" date="2016-02" db="EMBL/GenBank/DDBJ databases">
        <authorList>
            <person name="Wen L."/>
            <person name="He K."/>
            <person name="Yang H."/>
        </authorList>
    </citation>
    <scope>NUCLEOTIDE SEQUENCE [LARGE SCALE GENOMIC DNA]</scope>
    <source>
        <strain evidence="3 4">CV58</strain>
    </source>
</reference>
<dbReference type="GO" id="GO:0016887">
    <property type="term" value="F:ATP hydrolysis activity"/>
    <property type="evidence" value="ECO:0007669"/>
    <property type="project" value="InterPro"/>
</dbReference>
<dbReference type="OrthoDB" id="9791620at2"/>
<dbReference type="RefSeq" id="WP_068390138.1">
    <property type="nucleotide sequence ID" value="NZ_LSZO01000152.1"/>
</dbReference>
<dbReference type="SUPFAM" id="SSF89550">
    <property type="entry name" value="PHP domain-like"/>
    <property type="match status" value="1"/>
</dbReference>
<dbReference type="PANTHER" id="PTHR42924">
    <property type="entry name" value="EXONUCLEASE"/>
    <property type="match status" value="1"/>
</dbReference>
<dbReference type="Gene3D" id="3.20.20.140">
    <property type="entry name" value="Metal-dependent hydrolases"/>
    <property type="match status" value="1"/>
</dbReference>
<dbReference type="GO" id="GO:0004534">
    <property type="term" value="F:5'-3' RNA exonuclease activity"/>
    <property type="evidence" value="ECO:0007669"/>
    <property type="project" value="TreeGrafter"/>
</dbReference>
<dbReference type="InterPro" id="IPR003959">
    <property type="entry name" value="ATPase_AAA_core"/>
</dbReference>
<evidence type="ECO:0000259" key="2">
    <source>
        <dbReference type="Pfam" id="PF13304"/>
    </source>
</evidence>
<comment type="caution">
    <text evidence="3">The sequence shown here is derived from an EMBL/GenBank/DDBJ whole genome shotgun (WGS) entry which is preliminary data.</text>
</comment>
<sequence>MATTEWPYPGSRWWKFDFHTHTPASKDTNGWQRAIGTPNALTPETWLLKYMAAQIDCVAVTDHNSGTWINLLKAAYAAMKALADQGQPPAGFRELTLFPGVEISTQGGVHVLAVLDPTATTSAIDTLLGSVGYQGTKGDSDGVTSRGITEVIQAILAAGGVAIPAHADARKGLLQCRAGSSQSQLDANTLRQVIAVEGLQAVEWCDNASPWPDCVAQAASRFARVLGSDCHSFQGAAVPGSRYTWVKMASPTLEGLRLALLDGNDVSIRRSDEGAFDPFRVPAHVITAIEIENARYMGNGQPARLACSPFFNAVAGGRGTGKSTVVHALRLAARRDQELTALGQGNEPRAHFDAFRKVVNARDDKGALRADTVIRVQWQHEDVRLRLLWRADGQGTAVEEWRDDRWQTSPSQSVNPARFPLRIFSQGQIAALAGSGRQTLLSIIDEAANVESLRQALDEAQRTFFTQRARLRELDGKLAGQAEVERKLDEAGKKLAALSQADHAAVLRAYAQAQHQAREVKTLFEQLKDIATRIAELPENIGLDDWPSQHFTEQDTDLLAWRKDVDLQVDQLRLDLLERARKLDASIESLQKDDRLAQWKARALAAQQAHTALQEQLVAQGVSDPQAFARLTQQRQQLELQRKALQQMQGDRQTLAQQIDAQRARLTQKRQAITQARQTFIQNALAGNPHVRIAVVPFGFEAKQIERELRELIEATDERFADDILLTEDGEASSGMAFDLAQADEPGKIGAVDSVKQRLLDVDATLGGRLRNYLQRKHEKPEFADHVLAWFPEDDLRIEYQRDHRWTSISQGSQGQRSAALLAFLLAFGEEPIVLDQPEDDLDNHLIYDLIVRQIRENKLRRQLIIVTHNPNVLVNGDAELVHVMEFGRGQCFVQQSGALQESAVRREVCRVMEGGHEAFARRWKRLGPEV</sequence>
<feature type="domain" description="ATPase AAA-type core" evidence="2">
    <location>
        <begin position="784"/>
        <end position="874"/>
    </location>
</feature>
<dbReference type="InterPro" id="IPR016195">
    <property type="entry name" value="Pol/histidinol_Pase-like"/>
</dbReference>
<evidence type="ECO:0000256" key="1">
    <source>
        <dbReference type="SAM" id="Coils"/>
    </source>
</evidence>
<dbReference type="InterPro" id="IPR027417">
    <property type="entry name" value="P-loop_NTPase"/>
</dbReference>